<name>A0A1I8AFM3_9BILA</name>
<dbReference type="Proteomes" id="UP000095287">
    <property type="component" value="Unplaced"/>
</dbReference>
<evidence type="ECO:0000313" key="1">
    <source>
        <dbReference type="Proteomes" id="UP000095287"/>
    </source>
</evidence>
<evidence type="ECO:0000313" key="2">
    <source>
        <dbReference type="WBParaSite" id="L893_g5291.t1"/>
    </source>
</evidence>
<sequence>MNHLQFVSLLDSSREGASRAHPPFIMSPGGLTWKISMRSSVVKLKKQPVLRYVDVIWRPGSSGVPAANSLKTKIAAPVVLAPRATLQNKPSGRGGDRFRS</sequence>
<proteinExistence type="predicted"/>
<reference evidence="2" key="1">
    <citation type="submission" date="2016-11" db="UniProtKB">
        <authorList>
            <consortium name="WormBaseParasite"/>
        </authorList>
    </citation>
    <scope>IDENTIFICATION</scope>
</reference>
<keyword evidence="1" id="KW-1185">Reference proteome</keyword>
<accession>A0A1I8AFM3</accession>
<protein>
    <submittedName>
        <fullName evidence="2">MATH domain-containing protein</fullName>
    </submittedName>
</protein>
<dbReference type="WBParaSite" id="L893_g5291.t1">
    <property type="protein sequence ID" value="L893_g5291.t1"/>
    <property type="gene ID" value="L893_g5291"/>
</dbReference>
<organism evidence="1 2">
    <name type="scientific">Steinernema glaseri</name>
    <dbReference type="NCBI Taxonomy" id="37863"/>
    <lineage>
        <taxon>Eukaryota</taxon>
        <taxon>Metazoa</taxon>
        <taxon>Ecdysozoa</taxon>
        <taxon>Nematoda</taxon>
        <taxon>Chromadorea</taxon>
        <taxon>Rhabditida</taxon>
        <taxon>Tylenchina</taxon>
        <taxon>Panagrolaimomorpha</taxon>
        <taxon>Strongyloidoidea</taxon>
        <taxon>Steinernematidae</taxon>
        <taxon>Steinernema</taxon>
    </lineage>
</organism>
<dbReference type="AlphaFoldDB" id="A0A1I8AFM3"/>